<dbReference type="SUPFAM" id="SSF81321">
    <property type="entry name" value="Family A G protein-coupled receptor-like"/>
    <property type="match status" value="1"/>
</dbReference>
<gene>
    <name evidence="17" type="primary">ACKR1</name>
    <name evidence="17" type="ORF">Y1Q_0017654</name>
</gene>
<keyword evidence="10 16" id="KW-0472">Membrane</keyword>
<evidence type="ECO:0000256" key="15">
    <source>
        <dbReference type="ARBA" id="ARBA00030289"/>
    </source>
</evidence>
<dbReference type="GeneID" id="106737609"/>
<evidence type="ECO:0000256" key="4">
    <source>
        <dbReference type="ARBA" id="ARBA00008790"/>
    </source>
</evidence>
<name>A0A151MYW0_ALLMI</name>
<evidence type="ECO:0000256" key="5">
    <source>
        <dbReference type="ARBA" id="ARBA00015484"/>
    </source>
</evidence>
<dbReference type="AlphaFoldDB" id="A0A151MYW0"/>
<evidence type="ECO:0000256" key="12">
    <source>
        <dbReference type="ARBA" id="ARBA00023170"/>
    </source>
</evidence>
<keyword evidence="11" id="KW-1015">Disulfide bond</keyword>
<dbReference type="KEGG" id="amj:106737609"/>
<feature type="transmembrane region" description="Helical" evidence="16">
    <location>
        <begin position="214"/>
        <end position="237"/>
    </location>
</feature>
<keyword evidence="13" id="KW-0325">Glycoprotein</keyword>
<keyword evidence="18" id="KW-1185">Reference proteome</keyword>
<dbReference type="Gene3D" id="1.20.1070.10">
    <property type="entry name" value="Rhodopsin 7-helix transmembrane proteins"/>
    <property type="match status" value="1"/>
</dbReference>
<dbReference type="CTD" id="2532"/>
<feature type="transmembrane region" description="Helical" evidence="16">
    <location>
        <begin position="174"/>
        <end position="194"/>
    </location>
</feature>
<evidence type="ECO:0000256" key="7">
    <source>
        <dbReference type="ARBA" id="ARBA00022753"/>
    </source>
</evidence>
<evidence type="ECO:0000256" key="9">
    <source>
        <dbReference type="ARBA" id="ARBA00023040"/>
    </source>
</evidence>
<comment type="subcellular location">
    <subcellularLocation>
        <location evidence="3">Early endosome</location>
    </subcellularLocation>
    <subcellularLocation>
        <location evidence="1">Membrane</location>
        <topology evidence="1">Multi-pass membrane protein</topology>
    </subcellularLocation>
    <subcellularLocation>
        <location evidence="2">Recycling endosome</location>
    </subcellularLocation>
</comment>
<proteinExistence type="inferred from homology"/>
<keyword evidence="14" id="KW-0807">Transducer</keyword>
<dbReference type="GO" id="GO:0070098">
    <property type="term" value="P:chemokine-mediated signaling pathway"/>
    <property type="evidence" value="ECO:0007669"/>
    <property type="project" value="InterPro"/>
</dbReference>
<evidence type="ECO:0000256" key="10">
    <source>
        <dbReference type="ARBA" id="ARBA00023136"/>
    </source>
</evidence>
<feature type="transmembrane region" description="Helical" evidence="16">
    <location>
        <begin position="102"/>
        <end position="120"/>
    </location>
</feature>
<keyword evidence="8 16" id="KW-1133">Transmembrane helix</keyword>
<dbReference type="STRING" id="8496.A0A151MYW0"/>
<dbReference type="OrthoDB" id="9396544at2759"/>
<comment type="similarity">
    <text evidence="4">Belongs to the G-protein coupled receptor 1 family. Atypical chemokine receptor subfamily.</text>
</comment>
<evidence type="ECO:0000256" key="14">
    <source>
        <dbReference type="ARBA" id="ARBA00023224"/>
    </source>
</evidence>
<dbReference type="PhylomeDB" id="A0A151MYW0"/>
<protein>
    <recommendedName>
        <fullName evidence="5">Atypical chemokine receptor 1</fullName>
    </recommendedName>
    <alternativeName>
        <fullName evidence="15">Duffy antigen/chemokine receptor</fullName>
    </alternativeName>
</protein>
<evidence type="ECO:0000256" key="3">
    <source>
        <dbReference type="ARBA" id="ARBA00004412"/>
    </source>
</evidence>
<dbReference type="InterPro" id="IPR005384">
    <property type="entry name" value="Duffy_chemokine_rcpt"/>
</dbReference>
<evidence type="ECO:0000256" key="6">
    <source>
        <dbReference type="ARBA" id="ARBA00022692"/>
    </source>
</evidence>
<dbReference type="Proteomes" id="UP000050525">
    <property type="component" value="Unassembled WGS sequence"/>
</dbReference>
<evidence type="ECO:0000256" key="1">
    <source>
        <dbReference type="ARBA" id="ARBA00004141"/>
    </source>
</evidence>
<evidence type="ECO:0000256" key="13">
    <source>
        <dbReference type="ARBA" id="ARBA00023180"/>
    </source>
</evidence>
<dbReference type="GO" id="GO:0005769">
    <property type="term" value="C:early endosome"/>
    <property type="evidence" value="ECO:0007669"/>
    <property type="project" value="UniProtKB-SubCell"/>
</dbReference>
<keyword evidence="12 17" id="KW-0675">Receptor</keyword>
<dbReference type="PANTHER" id="PTHR14181:SF1">
    <property type="entry name" value="ATYPICAL CHEMOKINE RECEPTOR 1"/>
    <property type="match status" value="1"/>
</dbReference>
<feature type="transmembrane region" description="Helical" evidence="16">
    <location>
        <begin position="249"/>
        <end position="267"/>
    </location>
</feature>
<dbReference type="GO" id="GO:0019956">
    <property type="term" value="F:chemokine binding"/>
    <property type="evidence" value="ECO:0007669"/>
    <property type="project" value="InterPro"/>
</dbReference>
<keyword evidence="9" id="KW-0297">G-protein coupled receptor</keyword>
<keyword evidence="6 16" id="KW-0812">Transmembrane</keyword>
<reference evidence="17 18" key="1">
    <citation type="journal article" date="2012" name="Genome Biol.">
        <title>Sequencing three crocodilian genomes to illuminate the evolution of archosaurs and amniotes.</title>
        <authorList>
            <person name="St John J.A."/>
            <person name="Braun E.L."/>
            <person name="Isberg S.R."/>
            <person name="Miles L.G."/>
            <person name="Chong A.Y."/>
            <person name="Gongora J."/>
            <person name="Dalzell P."/>
            <person name="Moran C."/>
            <person name="Bed'hom B."/>
            <person name="Abzhanov A."/>
            <person name="Burgess S.C."/>
            <person name="Cooksey A.M."/>
            <person name="Castoe T.A."/>
            <person name="Crawford N.G."/>
            <person name="Densmore L.D."/>
            <person name="Drew J.C."/>
            <person name="Edwards S.V."/>
            <person name="Faircloth B.C."/>
            <person name="Fujita M.K."/>
            <person name="Greenwold M.J."/>
            <person name="Hoffmann F.G."/>
            <person name="Howard J.M."/>
            <person name="Iguchi T."/>
            <person name="Janes D.E."/>
            <person name="Khan S.Y."/>
            <person name="Kohno S."/>
            <person name="de Koning A.J."/>
            <person name="Lance S.L."/>
            <person name="McCarthy F.M."/>
            <person name="McCormack J.E."/>
            <person name="Merchant M.E."/>
            <person name="Peterson D.G."/>
            <person name="Pollock D.D."/>
            <person name="Pourmand N."/>
            <person name="Raney B.J."/>
            <person name="Roessler K.A."/>
            <person name="Sanford J.R."/>
            <person name="Sawyer R.H."/>
            <person name="Schmidt C.J."/>
            <person name="Triplett E.W."/>
            <person name="Tuberville T.D."/>
            <person name="Venegas-Anaya M."/>
            <person name="Howard J.T."/>
            <person name="Jarvis E.D."/>
            <person name="Guillette L.J.Jr."/>
            <person name="Glenn T.C."/>
            <person name="Green R.E."/>
            <person name="Ray D.A."/>
        </authorList>
    </citation>
    <scope>NUCLEOTIDE SEQUENCE [LARGE SCALE GENOMIC DNA]</scope>
    <source>
        <strain evidence="17">KSC_2009_1</strain>
    </source>
</reference>
<dbReference type="RefSeq" id="XP_014466645.1">
    <property type="nucleotide sequence ID" value="XM_014611159.3"/>
</dbReference>
<sequence length="317" mass="34850">MGNCYTLDSNIHKNISFSDLINLTQSLPNASEYYDNDYYTWDYWNYTDFSSPCYSNFCPFLSRAGPPFLATASALALLSNLAAGVALAMYPRVWGDPPRRALACQLTLSTAIFAALLPFFTVGISQGWVFGIKFCQLAYMLWHSSLFAQGLLVANSTASTLWDKQGPWSSGVATALWLVALFLAIPAAMLSEVLGNTHRSCVLKTNNLSPLSVAHVTICLAIFILLPVMLGLAKVALKWCWSSWAPRVSLAWVFFLLWTPYTVALLLDFLQNTQLLMPTCAFREGLNFFLGVSQGLGVLHCCLGPLLLLGAGLCQRV</sequence>
<evidence type="ECO:0000256" key="16">
    <source>
        <dbReference type="SAM" id="Phobius"/>
    </source>
</evidence>
<evidence type="ECO:0000256" key="2">
    <source>
        <dbReference type="ARBA" id="ARBA00004172"/>
    </source>
</evidence>
<dbReference type="PRINTS" id="PR01559">
    <property type="entry name" value="DUFFYANTIGEN"/>
</dbReference>
<evidence type="ECO:0000313" key="18">
    <source>
        <dbReference type="Proteomes" id="UP000050525"/>
    </source>
</evidence>
<dbReference type="PANTHER" id="PTHR14181">
    <property type="entry name" value="DUFFY ANTIGEN/CHEMOKINE RECEPTOR"/>
    <property type="match status" value="1"/>
</dbReference>
<evidence type="ECO:0000256" key="8">
    <source>
        <dbReference type="ARBA" id="ARBA00022989"/>
    </source>
</evidence>
<evidence type="ECO:0000256" key="11">
    <source>
        <dbReference type="ARBA" id="ARBA00023157"/>
    </source>
</evidence>
<dbReference type="GO" id="GO:0016020">
    <property type="term" value="C:membrane"/>
    <property type="evidence" value="ECO:0007669"/>
    <property type="project" value="UniProtKB-SubCell"/>
</dbReference>
<keyword evidence="7" id="KW-0967">Endosome</keyword>
<organism evidence="17 18">
    <name type="scientific">Alligator mississippiensis</name>
    <name type="common">American alligator</name>
    <dbReference type="NCBI Taxonomy" id="8496"/>
    <lineage>
        <taxon>Eukaryota</taxon>
        <taxon>Metazoa</taxon>
        <taxon>Chordata</taxon>
        <taxon>Craniata</taxon>
        <taxon>Vertebrata</taxon>
        <taxon>Euteleostomi</taxon>
        <taxon>Archelosauria</taxon>
        <taxon>Archosauria</taxon>
        <taxon>Crocodylia</taxon>
        <taxon>Alligatoridae</taxon>
        <taxon>Alligatorinae</taxon>
        <taxon>Alligator</taxon>
    </lineage>
</organism>
<feature type="transmembrane region" description="Helical" evidence="16">
    <location>
        <begin position="68"/>
        <end position="90"/>
    </location>
</feature>
<dbReference type="EMBL" id="AKHW03004558">
    <property type="protein sequence ID" value="KYO29674.1"/>
    <property type="molecule type" value="Genomic_DNA"/>
</dbReference>
<dbReference type="GO" id="GO:0004930">
    <property type="term" value="F:G protein-coupled receptor activity"/>
    <property type="evidence" value="ECO:0007669"/>
    <property type="project" value="UniProtKB-KW"/>
</dbReference>
<comment type="caution">
    <text evidence="17">The sequence shown here is derived from an EMBL/GenBank/DDBJ whole genome shotgun (WGS) entry which is preliminary data.</text>
</comment>
<evidence type="ECO:0000313" key="17">
    <source>
        <dbReference type="EMBL" id="KYO29674.1"/>
    </source>
</evidence>
<dbReference type="GO" id="GO:0055037">
    <property type="term" value="C:recycling endosome"/>
    <property type="evidence" value="ECO:0007669"/>
    <property type="project" value="UniProtKB-SubCell"/>
</dbReference>
<accession>A0A151MYW0</accession>
<dbReference type="GO" id="GO:0006954">
    <property type="term" value="P:inflammatory response"/>
    <property type="evidence" value="ECO:0007669"/>
    <property type="project" value="InterPro"/>
</dbReference>
<feature type="transmembrane region" description="Helical" evidence="16">
    <location>
        <begin position="287"/>
        <end position="314"/>
    </location>
</feature>
<feature type="transmembrane region" description="Helical" evidence="16">
    <location>
        <begin position="140"/>
        <end position="162"/>
    </location>
</feature>